<dbReference type="GO" id="GO:0005634">
    <property type="term" value="C:nucleus"/>
    <property type="evidence" value="ECO:0007669"/>
    <property type="project" value="UniProtKB-ARBA"/>
</dbReference>
<keyword evidence="1" id="KW-0815">Transposition</keyword>
<evidence type="ECO:0000256" key="12">
    <source>
        <dbReference type="ARBA" id="ARBA00023172"/>
    </source>
</evidence>
<dbReference type="GO" id="GO:0003723">
    <property type="term" value="F:RNA binding"/>
    <property type="evidence" value="ECO:0007669"/>
    <property type="project" value="UniProtKB-KW"/>
</dbReference>
<keyword evidence="8" id="KW-0694">RNA-binding</keyword>
<evidence type="ECO:0000256" key="2">
    <source>
        <dbReference type="ARBA" id="ARBA00022695"/>
    </source>
</evidence>
<evidence type="ECO:0000256" key="10">
    <source>
        <dbReference type="ARBA" id="ARBA00022918"/>
    </source>
</evidence>
<evidence type="ECO:0000313" key="16">
    <source>
        <dbReference type="EMBL" id="MBW0486657.1"/>
    </source>
</evidence>
<dbReference type="PANTHER" id="PTHR42648">
    <property type="entry name" value="TRANSPOSASE, PUTATIVE-RELATED"/>
    <property type="match status" value="1"/>
</dbReference>
<evidence type="ECO:0000256" key="7">
    <source>
        <dbReference type="ARBA" id="ARBA00022842"/>
    </source>
</evidence>
<feature type="domain" description="Integrase catalytic" evidence="15">
    <location>
        <begin position="249"/>
        <end position="354"/>
    </location>
</feature>
<sequence length="354" mass="40293">MKLAPKNQVPAQHTSIDQLSSSMSKLFVKKQYTNTNSQVRALRMPNEKEIEQAHLNIKLGNKQPSENLRKQHGLACHYCKSQDMPHVGHWVSTCPIIGDILKLEKAPPPMAVFEPAIRAVTGDRTASMVGTGSQVHFFHNGCSEKFRGNDIVIIRCKGAELCTATFENHGWFLTPNVPSLVIPAIKALTSNFAYKWHCRVGHVSDKVVRHFLKLYVPDFNQKHWVPFFCEHCSVCKSTRRRMKCADESLRDKPRDLMGPLPVPDIHLNRYLLTLQDHVSNFVFCFPIKTRDQIPKVLTDTFHLIKGVFNESVKFLQNDNAKEYTGQNFKLNHMALGTQQLFTSPYTPEQNGEAE</sequence>
<organism evidence="16 17">
    <name type="scientific">Austropuccinia psidii MF-1</name>
    <dbReference type="NCBI Taxonomy" id="1389203"/>
    <lineage>
        <taxon>Eukaryota</taxon>
        <taxon>Fungi</taxon>
        <taxon>Dikarya</taxon>
        <taxon>Basidiomycota</taxon>
        <taxon>Pucciniomycotina</taxon>
        <taxon>Pucciniomycetes</taxon>
        <taxon>Pucciniales</taxon>
        <taxon>Sphaerophragmiaceae</taxon>
        <taxon>Austropuccinia</taxon>
    </lineage>
</organism>
<evidence type="ECO:0000256" key="4">
    <source>
        <dbReference type="ARBA" id="ARBA00022723"/>
    </source>
</evidence>
<keyword evidence="6" id="KW-0378">Hydrolase</keyword>
<dbReference type="AlphaFoldDB" id="A0A9Q3H0Q5"/>
<keyword evidence="11" id="KW-0239">DNA-directed DNA polymerase</keyword>
<dbReference type="GO" id="GO:0046872">
    <property type="term" value="F:metal ion binding"/>
    <property type="evidence" value="ECO:0007669"/>
    <property type="project" value="UniProtKB-KW"/>
</dbReference>
<gene>
    <name evidence="16" type="ORF">O181_026372</name>
</gene>
<dbReference type="SUPFAM" id="SSF53098">
    <property type="entry name" value="Ribonuclease H-like"/>
    <property type="match status" value="1"/>
</dbReference>
<dbReference type="GO" id="GO:0006310">
    <property type="term" value="P:DNA recombination"/>
    <property type="evidence" value="ECO:0007669"/>
    <property type="project" value="UniProtKB-KW"/>
</dbReference>
<dbReference type="GO" id="GO:0016787">
    <property type="term" value="F:hydrolase activity"/>
    <property type="evidence" value="ECO:0007669"/>
    <property type="project" value="UniProtKB-KW"/>
</dbReference>
<evidence type="ECO:0000256" key="13">
    <source>
        <dbReference type="ARBA" id="ARBA00048173"/>
    </source>
</evidence>
<dbReference type="GO" id="GO:0032196">
    <property type="term" value="P:transposition"/>
    <property type="evidence" value="ECO:0007669"/>
    <property type="project" value="UniProtKB-KW"/>
</dbReference>
<keyword evidence="10" id="KW-0695">RNA-directed DNA polymerase</keyword>
<dbReference type="InterPro" id="IPR036397">
    <property type="entry name" value="RNaseH_sf"/>
</dbReference>
<dbReference type="GO" id="GO:0003964">
    <property type="term" value="F:RNA-directed DNA polymerase activity"/>
    <property type="evidence" value="ECO:0007669"/>
    <property type="project" value="UniProtKB-KW"/>
</dbReference>
<proteinExistence type="predicted"/>
<evidence type="ECO:0000256" key="6">
    <source>
        <dbReference type="ARBA" id="ARBA00022801"/>
    </source>
</evidence>
<dbReference type="PANTHER" id="PTHR42648:SF11">
    <property type="entry name" value="TRANSPOSON TY4-P GAG-POL POLYPROTEIN"/>
    <property type="match status" value="1"/>
</dbReference>
<protein>
    <recommendedName>
        <fullName evidence="15">Integrase catalytic domain-containing protein</fullName>
    </recommendedName>
</protein>
<keyword evidence="7" id="KW-0460">Magnesium</keyword>
<dbReference type="PROSITE" id="PS50994">
    <property type="entry name" value="INTEGRASE"/>
    <property type="match status" value="1"/>
</dbReference>
<keyword evidence="17" id="KW-1185">Reference proteome</keyword>
<keyword evidence="12" id="KW-0233">DNA recombination</keyword>
<comment type="catalytic activity">
    <reaction evidence="14">
        <text>DNA(n) + a 2'-deoxyribonucleoside 5'-triphosphate = DNA(n+1) + diphosphate</text>
        <dbReference type="Rhea" id="RHEA:22508"/>
        <dbReference type="Rhea" id="RHEA-COMP:17339"/>
        <dbReference type="Rhea" id="RHEA-COMP:17340"/>
        <dbReference type="ChEBI" id="CHEBI:33019"/>
        <dbReference type="ChEBI" id="CHEBI:61560"/>
        <dbReference type="ChEBI" id="CHEBI:173112"/>
        <dbReference type="EC" id="2.7.7.7"/>
    </reaction>
</comment>
<evidence type="ECO:0000256" key="14">
    <source>
        <dbReference type="ARBA" id="ARBA00049244"/>
    </source>
</evidence>
<dbReference type="InterPro" id="IPR001584">
    <property type="entry name" value="Integrase_cat-core"/>
</dbReference>
<keyword evidence="2" id="KW-0548">Nucleotidyltransferase</keyword>
<dbReference type="InterPro" id="IPR012337">
    <property type="entry name" value="RNaseH-like_sf"/>
</dbReference>
<reference evidence="16" key="1">
    <citation type="submission" date="2021-03" db="EMBL/GenBank/DDBJ databases">
        <title>Draft genome sequence of rust myrtle Austropuccinia psidii MF-1, a brazilian biotype.</title>
        <authorList>
            <person name="Quecine M.C."/>
            <person name="Pachon D.M.R."/>
            <person name="Bonatelli M.L."/>
            <person name="Correr F.H."/>
            <person name="Franceschini L.M."/>
            <person name="Leite T.F."/>
            <person name="Margarido G.R.A."/>
            <person name="Almeida C.A."/>
            <person name="Ferrarezi J.A."/>
            <person name="Labate C.A."/>
        </authorList>
    </citation>
    <scope>NUCLEOTIDE SEQUENCE</scope>
    <source>
        <strain evidence="16">MF-1</strain>
    </source>
</reference>
<keyword evidence="5" id="KW-0255">Endonuclease</keyword>
<keyword evidence="9" id="KW-0229">DNA integration</keyword>
<evidence type="ECO:0000256" key="3">
    <source>
        <dbReference type="ARBA" id="ARBA00022722"/>
    </source>
</evidence>
<evidence type="ECO:0000256" key="11">
    <source>
        <dbReference type="ARBA" id="ARBA00022932"/>
    </source>
</evidence>
<comment type="catalytic activity">
    <reaction evidence="13">
        <text>DNA(n) + a 2'-deoxyribonucleoside 5'-triphosphate = DNA(n+1) + diphosphate</text>
        <dbReference type="Rhea" id="RHEA:22508"/>
        <dbReference type="Rhea" id="RHEA-COMP:17339"/>
        <dbReference type="Rhea" id="RHEA-COMP:17340"/>
        <dbReference type="ChEBI" id="CHEBI:33019"/>
        <dbReference type="ChEBI" id="CHEBI:61560"/>
        <dbReference type="ChEBI" id="CHEBI:173112"/>
        <dbReference type="EC" id="2.7.7.49"/>
    </reaction>
</comment>
<dbReference type="EMBL" id="AVOT02008757">
    <property type="protein sequence ID" value="MBW0486657.1"/>
    <property type="molecule type" value="Genomic_DNA"/>
</dbReference>
<dbReference type="Proteomes" id="UP000765509">
    <property type="component" value="Unassembled WGS sequence"/>
</dbReference>
<evidence type="ECO:0000313" key="17">
    <source>
        <dbReference type="Proteomes" id="UP000765509"/>
    </source>
</evidence>
<dbReference type="GO" id="GO:0004519">
    <property type="term" value="F:endonuclease activity"/>
    <property type="evidence" value="ECO:0007669"/>
    <property type="project" value="UniProtKB-KW"/>
</dbReference>
<keyword evidence="4" id="KW-0479">Metal-binding</keyword>
<comment type="caution">
    <text evidence="16">The sequence shown here is derived from an EMBL/GenBank/DDBJ whole genome shotgun (WGS) entry which is preliminary data.</text>
</comment>
<evidence type="ECO:0000256" key="5">
    <source>
        <dbReference type="ARBA" id="ARBA00022759"/>
    </source>
</evidence>
<dbReference type="GO" id="GO:0003887">
    <property type="term" value="F:DNA-directed DNA polymerase activity"/>
    <property type="evidence" value="ECO:0007669"/>
    <property type="project" value="UniProtKB-KW"/>
</dbReference>
<dbReference type="InterPro" id="IPR039537">
    <property type="entry name" value="Retrotran_Ty1/copia-like"/>
</dbReference>
<evidence type="ECO:0000256" key="9">
    <source>
        <dbReference type="ARBA" id="ARBA00022908"/>
    </source>
</evidence>
<dbReference type="Gene3D" id="3.30.420.10">
    <property type="entry name" value="Ribonuclease H-like superfamily/Ribonuclease H"/>
    <property type="match status" value="1"/>
</dbReference>
<keyword evidence="11" id="KW-0808">Transferase</keyword>
<keyword evidence="3" id="KW-0540">Nuclease</keyword>
<evidence type="ECO:0000259" key="15">
    <source>
        <dbReference type="PROSITE" id="PS50994"/>
    </source>
</evidence>
<dbReference type="GO" id="GO:0015074">
    <property type="term" value="P:DNA integration"/>
    <property type="evidence" value="ECO:0007669"/>
    <property type="project" value="UniProtKB-KW"/>
</dbReference>
<accession>A0A9Q3H0Q5</accession>
<evidence type="ECO:0000256" key="8">
    <source>
        <dbReference type="ARBA" id="ARBA00022884"/>
    </source>
</evidence>
<evidence type="ECO:0000256" key="1">
    <source>
        <dbReference type="ARBA" id="ARBA00022578"/>
    </source>
</evidence>
<name>A0A9Q3H0Q5_9BASI</name>